<evidence type="ECO:0000256" key="1">
    <source>
        <dbReference type="SAM" id="SignalP"/>
    </source>
</evidence>
<keyword evidence="1" id="KW-0732">Signal</keyword>
<dbReference type="SUPFAM" id="SSF53850">
    <property type="entry name" value="Periplasmic binding protein-like II"/>
    <property type="match status" value="1"/>
</dbReference>
<evidence type="ECO:0000313" key="3">
    <source>
        <dbReference type="EMBL" id="TDP93593.1"/>
    </source>
</evidence>
<accession>A0A2T5RLL4</accession>
<reference evidence="2 4" key="1">
    <citation type="submission" date="2018-04" db="EMBL/GenBank/DDBJ databases">
        <title>Subsurface microbial communities from deep shales in Ohio and West Virginia, USA.</title>
        <authorList>
            <person name="Wrighton K."/>
        </authorList>
    </citation>
    <scope>NUCLEOTIDE SEQUENCE [LARGE SCALE GENOMIC DNA]</scope>
    <source>
        <strain evidence="3 5">MSL 7</strain>
        <strain evidence="2 4">WC1</strain>
    </source>
</reference>
<sequence>MRKMTFIIAVLLVLSLNFTVMAQEVVTVEAWSIAADGLAEIIPAFEEETGIKVELKKTENATMKQNLLLSLNAGTGAADVVLMEDFWAPRFLDTGGFVDITDRVEEHYGKFLEFKWDPIEMNGKYYGMPWDIGPVGLFYRRDLFEEAGLESDPEAVAEMLSTWEKYYEVAEKIKSETGTYMLAYGKSNYDNRMFQNMLQQQNLGYFDETGEVLIDHPQVIETAKYINQLWEDDLALDAAEWTTGWYAAIETGEIATVVSGSWLGGFLKGWIAPEHDGVWGVVPLPAWEEGVRTANNGGSSLYITNQAENVDNAFKFIEYALTRNEPQLAMYESQDLFPSLTSTYEADLFEKPDPYFGGQKQRQTFAELAEDITPFYFTTDFDEAATYVSNAFEEIALGAEVEEEFKDAAEKTRRETGRD</sequence>
<protein>
    <submittedName>
        <fullName evidence="2">Carbohydrate ABC transporter substrate-binding protein (CUT1 family)</fullName>
    </submittedName>
</protein>
<feature type="signal peptide" evidence="1">
    <location>
        <begin position="1"/>
        <end position="22"/>
    </location>
</feature>
<evidence type="ECO:0000313" key="4">
    <source>
        <dbReference type="Proteomes" id="UP000244089"/>
    </source>
</evidence>
<dbReference type="CDD" id="cd13585">
    <property type="entry name" value="PBP2_TMBP_like"/>
    <property type="match status" value="1"/>
</dbReference>
<dbReference type="PANTHER" id="PTHR43649">
    <property type="entry name" value="ARABINOSE-BINDING PROTEIN-RELATED"/>
    <property type="match status" value="1"/>
</dbReference>
<evidence type="ECO:0000313" key="2">
    <source>
        <dbReference type="EMBL" id="PTW00146.1"/>
    </source>
</evidence>
<evidence type="ECO:0000313" key="5">
    <source>
        <dbReference type="Proteomes" id="UP000295176"/>
    </source>
</evidence>
<dbReference type="InterPro" id="IPR006059">
    <property type="entry name" value="SBP"/>
</dbReference>
<organism evidence="2 4">
    <name type="scientific">Halanaerobium saccharolyticum</name>
    <dbReference type="NCBI Taxonomy" id="43595"/>
    <lineage>
        <taxon>Bacteria</taxon>
        <taxon>Bacillati</taxon>
        <taxon>Bacillota</taxon>
        <taxon>Clostridia</taxon>
        <taxon>Halanaerobiales</taxon>
        <taxon>Halanaerobiaceae</taxon>
        <taxon>Halanaerobium</taxon>
    </lineage>
</organism>
<dbReference type="PANTHER" id="PTHR43649:SF32">
    <property type="entry name" value="SUGAR BINDING SECRETED PROTEIN"/>
    <property type="match status" value="1"/>
</dbReference>
<comment type="caution">
    <text evidence="2">The sequence shown here is derived from an EMBL/GenBank/DDBJ whole genome shotgun (WGS) entry which is preliminary data.</text>
</comment>
<dbReference type="Pfam" id="PF01547">
    <property type="entry name" value="SBP_bac_1"/>
    <property type="match status" value="1"/>
</dbReference>
<dbReference type="RefSeq" id="WP_108139205.1">
    <property type="nucleotide sequence ID" value="NZ_QAXS01000008.1"/>
</dbReference>
<dbReference type="Proteomes" id="UP000295176">
    <property type="component" value="Unassembled WGS sequence"/>
</dbReference>
<dbReference type="EMBL" id="SNXX01000012">
    <property type="protein sequence ID" value="TDP93593.1"/>
    <property type="molecule type" value="Genomic_DNA"/>
</dbReference>
<name>A0A2T5RLL4_9FIRM</name>
<proteinExistence type="predicted"/>
<gene>
    <name evidence="3" type="ORF">C7957_11275</name>
    <name evidence="2" type="ORF">C8C76_10838</name>
</gene>
<dbReference type="AlphaFoldDB" id="A0A2T5RLL4"/>
<feature type="chain" id="PRO_5036051038" evidence="1">
    <location>
        <begin position="23"/>
        <end position="419"/>
    </location>
</feature>
<dbReference type="EMBL" id="QAXS01000008">
    <property type="protein sequence ID" value="PTW00146.1"/>
    <property type="molecule type" value="Genomic_DNA"/>
</dbReference>
<dbReference type="OrthoDB" id="9768630at2"/>
<dbReference type="Gene3D" id="3.40.190.10">
    <property type="entry name" value="Periplasmic binding protein-like II"/>
    <property type="match status" value="1"/>
</dbReference>
<dbReference type="Proteomes" id="UP000244089">
    <property type="component" value="Unassembled WGS sequence"/>
</dbReference>
<dbReference type="InterPro" id="IPR050490">
    <property type="entry name" value="Bact_solute-bd_prot1"/>
</dbReference>